<sequence>METIESYWHNSVSQPLLEVERTQLKNHLLEKPCLHTKFLRSVQTLDLKPQLSSNILGTSDILNTAMKANAHSGLASQNITRSGKLVKPLRGIAQSTCTTQSLNLKPQLELSLLEPASGNETVTRKRKVMNRPESRMIVKRSTLHFVESKLISTENKLLNAYGLQNKHVSPALKTKQMLLC</sequence>
<keyword evidence="1" id="KW-1185">Reference proteome</keyword>
<dbReference type="RefSeq" id="XP_014669737.1">
    <property type="nucleotide sequence ID" value="XM_014814251.1"/>
</dbReference>
<reference evidence="2" key="1">
    <citation type="submission" date="2025-08" db="UniProtKB">
        <authorList>
            <consortium name="RefSeq"/>
        </authorList>
    </citation>
    <scope>IDENTIFICATION</scope>
</reference>
<organism evidence="1 2">
    <name type="scientific">Priapulus caudatus</name>
    <name type="common">Priapulid worm</name>
    <dbReference type="NCBI Taxonomy" id="37621"/>
    <lineage>
        <taxon>Eukaryota</taxon>
        <taxon>Metazoa</taxon>
        <taxon>Ecdysozoa</taxon>
        <taxon>Scalidophora</taxon>
        <taxon>Priapulida</taxon>
        <taxon>Priapulimorpha</taxon>
        <taxon>Priapulimorphida</taxon>
        <taxon>Priapulidae</taxon>
        <taxon>Priapulus</taxon>
    </lineage>
</organism>
<dbReference type="Proteomes" id="UP000695022">
    <property type="component" value="Unplaced"/>
</dbReference>
<gene>
    <name evidence="2" type="primary">LOC106810797</name>
</gene>
<evidence type="ECO:0000313" key="1">
    <source>
        <dbReference type="Proteomes" id="UP000695022"/>
    </source>
</evidence>
<proteinExistence type="predicted"/>
<protein>
    <submittedName>
        <fullName evidence="2">Uncharacterized protein LOC106810797</fullName>
    </submittedName>
</protein>
<dbReference type="GeneID" id="106810797"/>
<evidence type="ECO:0000313" key="2">
    <source>
        <dbReference type="RefSeq" id="XP_014669737.1"/>
    </source>
</evidence>
<accession>A0ABM1EC16</accession>
<name>A0ABM1EC16_PRICU</name>